<dbReference type="SUPFAM" id="SSF51735">
    <property type="entry name" value="NAD(P)-binding Rossmann-fold domains"/>
    <property type="match status" value="1"/>
</dbReference>
<dbReference type="RefSeq" id="XP_026608518.1">
    <property type="nucleotide sequence ID" value="XM_026742673.1"/>
</dbReference>
<dbReference type="InterPro" id="IPR036291">
    <property type="entry name" value="NAD(P)-bd_dom_sf"/>
</dbReference>
<dbReference type="EMBL" id="PVWQ01000001">
    <property type="protein sequence ID" value="RDW93335.1"/>
    <property type="molecule type" value="Genomic_DNA"/>
</dbReference>
<organism evidence="1 2">
    <name type="scientific">Aspergillus mulundensis</name>
    <dbReference type="NCBI Taxonomy" id="1810919"/>
    <lineage>
        <taxon>Eukaryota</taxon>
        <taxon>Fungi</taxon>
        <taxon>Dikarya</taxon>
        <taxon>Ascomycota</taxon>
        <taxon>Pezizomycotina</taxon>
        <taxon>Eurotiomycetes</taxon>
        <taxon>Eurotiomycetidae</taxon>
        <taxon>Eurotiales</taxon>
        <taxon>Aspergillaceae</taxon>
        <taxon>Aspergillus</taxon>
        <taxon>Aspergillus subgen. Nidulantes</taxon>
    </lineage>
</organism>
<dbReference type="InterPro" id="IPR021889">
    <property type="entry name" value="DUF3500"/>
</dbReference>
<keyword evidence="2" id="KW-1185">Reference proteome</keyword>
<dbReference type="PRINTS" id="PR00081">
    <property type="entry name" value="GDHRDH"/>
</dbReference>
<dbReference type="PANTHER" id="PTHR37489">
    <property type="entry name" value="DUF3500 DOMAIN-CONTAINING PROTEIN"/>
    <property type="match status" value="1"/>
</dbReference>
<reference evidence="1 2" key="1">
    <citation type="journal article" date="2018" name="IMA Fungus">
        <title>IMA Genome-F 9: Draft genome sequence of Annulohypoxylon stygium, Aspergillus mulundensis, Berkeleyomyces basicola (syn. Thielaviopsis basicola), Ceratocystis smalleyi, two Cercospora beticola strains, Coleophoma cylindrospora, Fusarium fracticaudum, Phialophora cf. hyalina, and Morchella septimelata.</title>
        <authorList>
            <person name="Wingfield B.D."/>
            <person name="Bills G.F."/>
            <person name="Dong Y."/>
            <person name="Huang W."/>
            <person name="Nel W.J."/>
            <person name="Swalarsk-Parry B.S."/>
            <person name="Vaghefi N."/>
            <person name="Wilken P.M."/>
            <person name="An Z."/>
            <person name="de Beer Z.W."/>
            <person name="De Vos L."/>
            <person name="Chen L."/>
            <person name="Duong T.A."/>
            <person name="Gao Y."/>
            <person name="Hammerbacher A."/>
            <person name="Kikkert J.R."/>
            <person name="Li Y."/>
            <person name="Li H."/>
            <person name="Li K."/>
            <person name="Li Q."/>
            <person name="Liu X."/>
            <person name="Ma X."/>
            <person name="Naidoo K."/>
            <person name="Pethybridge S.J."/>
            <person name="Sun J."/>
            <person name="Steenkamp E.T."/>
            <person name="van der Nest M.A."/>
            <person name="van Wyk S."/>
            <person name="Wingfield M.J."/>
            <person name="Xiong C."/>
            <person name="Yue Q."/>
            <person name="Zhang X."/>
        </authorList>
    </citation>
    <scope>NUCLEOTIDE SEQUENCE [LARGE SCALE GENOMIC DNA]</scope>
    <source>
        <strain evidence="1 2">DSM 5745</strain>
    </source>
</reference>
<dbReference type="AlphaFoldDB" id="A0A3D8T459"/>
<proteinExistence type="predicted"/>
<dbReference type="GeneID" id="38111027"/>
<dbReference type="OrthoDB" id="4539697at2759"/>
<dbReference type="Pfam" id="PF00106">
    <property type="entry name" value="adh_short"/>
    <property type="match status" value="1"/>
</dbReference>
<sequence length="734" mass="82172">MYQHPVQSLQDVVGFSGFISHAIRHPLDFHNSVGPTLNELTNGFLGSSFRPESDLPDLSGKVIFVTGGNTGLGKETVLQLARHRPARIYLAARTANKAQDAIASIQKALPHPVDIRHIPLDLASFASIRAAAKQFLSECDRLDTLILNAGIMAHPPSLTEEGYEIHLGTNHIGHFLLTQLLLPTLRRTASRPDPESPDVRVVTLSSLAGNMAPSYDVITSTPALLALGWGSRYGASKAANILFAAELARRCPEILSVSVHPGAVMTDLYQRSKNAGFFYEMGLSLAMKFFRSIRTGALTQIWAAGAPREQLVNGGYYVPIAVKGVSRLPRFQVMRNQDAHEYAEAFKTGGNPPWLHGLYMHWKDLAQEPFKGVTTDGNVRPNLFTLQDEQIPIESIVSATTHLLSLLSPDQQKSLSYHIDSPEWRTWSNPEFLLSHKGLRLDEVTPEIRDAILAVLQATLSPEGYDKAIKAMRINHFLGELVESPRVMNEYSYNFVLFGTPSTTRPWGWSFYGHHLCLNIFLYKNQIVASPWFTGAEPNEIDTGPYAGTRILQVEEDLGLQLMQSLAPHLQQKAQTYKLMKDPAMPPGRWNRDDQRHVCGAYRDNRIVPNEGIPVSLFSESQKGMLYEILNQYLLYLPGYARALRIAHIKEYESETYFSWIGGYEDSDPFYFRIQSPVVLVEFDHHSGVFLNNEEPKKFHIHTLLRTPNAGDYGMALRPLVPPIEDANGKEIVW</sequence>
<evidence type="ECO:0000313" key="2">
    <source>
        <dbReference type="Proteomes" id="UP000256690"/>
    </source>
</evidence>
<protein>
    <recommendedName>
        <fullName evidence="3">Oxidoreductase</fullName>
    </recommendedName>
</protein>
<dbReference type="Pfam" id="PF12006">
    <property type="entry name" value="DUF3500"/>
    <property type="match status" value="1"/>
</dbReference>
<gene>
    <name evidence="1" type="ORF">DSM5745_00657</name>
</gene>
<dbReference type="InterPro" id="IPR002347">
    <property type="entry name" value="SDR_fam"/>
</dbReference>
<evidence type="ECO:0008006" key="3">
    <source>
        <dbReference type="Google" id="ProtNLM"/>
    </source>
</evidence>
<dbReference type="PANTHER" id="PTHR37489:SF1">
    <property type="entry name" value="DUF3500 DOMAIN-CONTAINING PROTEIN"/>
    <property type="match status" value="1"/>
</dbReference>
<evidence type="ECO:0000313" key="1">
    <source>
        <dbReference type="EMBL" id="RDW93335.1"/>
    </source>
</evidence>
<name>A0A3D8T459_9EURO</name>
<dbReference type="STRING" id="1810919.A0A3D8T459"/>
<accession>A0A3D8T459</accession>
<dbReference type="Gene3D" id="3.40.50.720">
    <property type="entry name" value="NAD(P)-binding Rossmann-like Domain"/>
    <property type="match status" value="1"/>
</dbReference>
<comment type="caution">
    <text evidence="1">The sequence shown here is derived from an EMBL/GenBank/DDBJ whole genome shotgun (WGS) entry which is preliminary data.</text>
</comment>
<dbReference type="Proteomes" id="UP000256690">
    <property type="component" value="Unassembled WGS sequence"/>
</dbReference>